<dbReference type="InterPro" id="IPR001969">
    <property type="entry name" value="Aspartic_peptidase_AS"/>
</dbReference>
<evidence type="ECO:0000313" key="2">
    <source>
        <dbReference type="EMBL" id="NHO68170.1"/>
    </source>
</evidence>
<dbReference type="Proteomes" id="UP000787472">
    <property type="component" value="Unassembled WGS sequence"/>
</dbReference>
<dbReference type="InterPro" id="IPR011969">
    <property type="entry name" value="Clan_AA_Asp_peptidase_C"/>
</dbReference>
<name>A0A9E5MPU9_9GAMM</name>
<keyword evidence="2" id="KW-0645">Protease</keyword>
<dbReference type="EMBL" id="JAAONZ010000025">
    <property type="protein sequence ID" value="NHO68170.1"/>
    <property type="molecule type" value="Genomic_DNA"/>
</dbReference>
<dbReference type="Pfam" id="PF13975">
    <property type="entry name" value="gag-asp_proteas"/>
    <property type="match status" value="1"/>
</dbReference>
<dbReference type="PROSITE" id="PS00141">
    <property type="entry name" value="ASP_PROTEASE"/>
    <property type="match status" value="1"/>
</dbReference>
<dbReference type="InterPro" id="IPR021109">
    <property type="entry name" value="Peptidase_aspartic_dom_sf"/>
</dbReference>
<feature type="signal peptide" evidence="1">
    <location>
        <begin position="1"/>
        <end position="20"/>
    </location>
</feature>
<keyword evidence="3" id="KW-1185">Reference proteome</keyword>
<sequence length="212" mass="22105">MSLLLSVNLLAGAANVVAAAAEAVSVEVKGLFSGSALLVIDGQQKLLKVGKGYRGVTLVSASSKGAVIDIEGKQHTLGLSRRIASSFQSADIHEVRLQPGRGGHYVTPARINNRPVSVMVDTGATAVAMSLPQARALGIDYRNGELVPVSTANGIVNGYRVTLSSVTVGTVKVNNVAALVSMSDFPGEILLGNSYLSRVKMFKENGVLVFQN</sequence>
<protein>
    <submittedName>
        <fullName evidence="2">TIGR02281 family clan AA aspartic protease</fullName>
        <ecNumber evidence="2">3.4.23.-</ecNumber>
    </submittedName>
</protein>
<comment type="caution">
    <text evidence="2">The sequence shown here is derived from an EMBL/GenBank/DDBJ whole genome shotgun (WGS) entry which is preliminary data.</text>
</comment>
<accession>A0A9E5MPU9</accession>
<organism evidence="2 3">
    <name type="scientific">Pseudomaricurvus hydrocarbonicus</name>
    <dbReference type="NCBI Taxonomy" id="1470433"/>
    <lineage>
        <taxon>Bacteria</taxon>
        <taxon>Pseudomonadati</taxon>
        <taxon>Pseudomonadota</taxon>
        <taxon>Gammaproteobacteria</taxon>
        <taxon>Cellvibrionales</taxon>
        <taxon>Cellvibrionaceae</taxon>
        <taxon>Pseudomaricurvus</taxon>
    </lineage>
</organism>
<dbReference type="GO" id="GO:0006508">
    <property type="term" value="P:proteolysis"/>
    <property type="evidence" value="ECO:0007669"/>
    <property type="project" value="UniProtKB-KW"/>
</dbReference>
<proteinExistence type="predicted"/>
<dbReference type="InterPro" id="IPR034122">
    <property type="entry name" value="Retropepsin-like_bacterial"/>
</dbReference>
<evidence type="ECO:0000256" key="1">
    <source>
        <dbReference type="SAM" id="SignalP"/>
    </source>
</evidence>
<dbReference type="GO" id="GO:0004190">
    <property type="term" value="F:aspartic-type endopeptidase activity"/>
    <property type="evidence" value="ECO:0007669"/>
    <property type="project" value="InterPro"/>
</dbReference>
<feature type="chain" id="PRO_5039329984" evidence="1">
    <location>
        <begin position="21"/>
        <end position="212"/>
    </location>
</feature>
<keyword evidence="2" id="KW-0378">Hydrolase</keyword>
<dbReference type="RefSeq" id="WP_167191912.1">
    <property type="nucleotide sequence ID" value="NZ_JAAONZ010000025.1"/>
</dbReference>
<dbReference type="CDD" id="cd05483">
    <property type="entry name" value="retropepsin_like_bacteria"/>
    <property type="match status" value="1"/>
</dbReference>
<dbReference type="Gene3D" id="2.40.70.10">
    <property type="entry name" value="Acid Proteases"/>
    <property type="match status" value="1"/>
</dbReference>
<dbReference type="SUPFAM" id="SSF50630">
    <property type="entry name" value="Acid proteases"/>
    <property type="match status" value="1"/>
</dbReference>
<dbReference type="EC" id="3.4.23.-" evidence="2"/>
<dbReference type="AlphaFoldDB" id="A0A9E5MPU9"/>
<evidence type="ECO:0000313" key="3">
    <source>
        <dbReference type="Proteomes" id="UP000787472"/>
    </source>
</evidence>
<dbReference type="NCBIfam" id="TIGR02281">
    <property type="entry name" value="clan_AA_DTGA"/>
    <property type="match status" value="1"/>
</dbReference>
<keyword evidence="1" id="KW-0732">Signal</keyword>
<gene>
    <name evidence="2" type="ORF">G8770_21685</name>
</gene>
<reference evidence="2" key="1">
    <citation type="submission" date="2020-03" db="EMBL/GenBank/DDBJ databases">
        <authorList>
            <person name="Guo F."/>
        </authorList>
    </citation>
    <scope>NUCLEOTIDE SEQUENCE</scope>
    <source>
        <strain evidence="2">JCM 30134</strain>
    </source>
</reference>